<feature type="region of interest" description="Disordered" evidence="1">
    <location>
        <begin position="33"/>
        <end position="54"/>
    </location>
</feature>
<sequence length="54" mass="6169">MSLTTTILMLILGWLAVAGAMLWGVLRITRRHHPQPREPRIESKKTARRPATVH</sequence>
<accession>A0A7G7X9N1</accession>
<dbReference type="AlphaFoldDB" id="A0A7G7X9N1"/>
<evidence type="ECO:0000313" key="4">
    <source>
        <dbReference type="Proteomes" id="UP000515277"/>
    </source>
</evidence>
<feature type="transmembrane region" description="Helical" evidence="2">
    <location>
        <begin position="6"/>
        <end position="26"/>
    </location>
</feature>
<feature type="compositionally biased region" description="Basic and acidic residues" evidence="1">
    <location>
        <begin position="35"/>
        <end position="45"/>
    </location>
</feature>
<name>A0A7G7X9N1_9PSED</name>
<evidence type="ECO:0000256" key="1">
    <source>
        <dbReference type="SAM" id="MobiDB-lite"/>
    </source>
</evidence>
<keyword evidence="2" id="KW-1133">Transmembrane helix</keyword>
<evidence type="ECO:0000256" key="2">
    <source>
        <dbReference type="SAM" id="Phobius"/>
    </source>
</evidence>
<gene>
    <name evidence="3" type="ORF">GGI48_25895</name>
</gene>
<keyword evidence="2" id="KW-0812">Transmembrane</keyword>
<dbReference type="RefSeq" id="WP_179600683.1">
    <property type="nucleotide sequence ID" value="NZ_CP060201.1"/>
</dbReference>
<reference evidence="4" key="1">
    <citation type="journal article" date="2020" name="Microbiol. Resour. Announc.">
        <title>Complete genome sequences of four natural Pseudomonas isolates that catabolize a wide range of aromatic compounds relevant to lignin valorization.</title>
        <authorList>
            <person name="Hatmaker E.A."/>
            <person name="Presley G."/>
            <person name="Cannon O."/>
            <person name="Guss A.M."/>
            <person name="Elkins J.G."/>
        </authorList>
    </citation>
    <scope>NUCLEOTIDE SEQUENCE [LARGE SCALE GENOMIC DNA]</scope>
    <source>
        <strain evidence="4">H1F5C</strain>
    </source>
</reference>
<dbReference type="Proteomes" id="UP000515277">
    <property type="component" value="Chromosome"/>
</dbReference>
<dbReference type="EMBL" id="CP060201">
    <property type="protein sequence ID" value="QNH76676.1"/>
    <property type="molecule type" value="Genomic_DNA"/>
</dbReference>
<keyword evidence="2" id="KW-0472">Membrane</keyword>
<protein>
    <submittedName>
        <fullName evidence="3">Uncharacterized protein</fullName>
    </submittedName>
</protein>
<proteinExistence type="predicted"/>
<evidence type="ECO:0000313" key="3">
    <source>
        <dbReference type="EMBL" id="QNH76676.1"/>
    </source>
</evidence>
<organism evidence="3 4">
    <name type="scientific">Pseudomonas protegens</name>
    <dbReference type="NCBI Taxonomy" id="380021"/>
    <lineage>
        <taxon>Bacteria</taxon>
        <taxon>Pseudomonadati</taxon>
        <taxon>Pseudomonadota</taxon>
        <taxon>Gammaproteobacteria</taxon>
        <taxon>Pseudomonadales</taxon>
        <taxon>Pseudomonadaceae</taxon>
        <taxon>Pseudomonas</taxon>
    </lineage>
</organism>